<dbReference type="InterPro" id="IPR014001">
    <property type="entry name" value="Helicase_ATP-bd"/>
</dbReference>
<name>A0ABR2GZC7_9EUKA</name>
<keyword evidence="5" id="KW-0175">Coiled coil</keyword>
<keyword evidence="4" id="KW-0067">ATP-binding</keyword>
<evidence type="ECO:0000259" key="6">
    <source>
        <dbReference type="PROSITE" id="PS51192"/>
    </source>
</evidence>
<organism evidence="7 8">
    <name type="scientific">Tritrichomonas musculus</name>
    <dbReference type="NCBI Taxonomy" id="1915356"/>
    <lineage>
        <taxon>Eukaryota</taxon>
        <taxon>Metamonada</taxon>
        <taxon>Parabasalia</taxon>
        <taxon>Tritrichomonadida</taxon>
        <taxon>Tritrichomonadidae</taxon>
        <taxon>Tritrichomonas</taxon>
    </lineage>
</organism>
<keyword evidence="3" id="KW-0347">Helicase</keyword>
<dbReference type="SUPFAM" id="SSF52540">
    <property type="entry name" value="P-loop containing nucleoside triphosphate hydrolases"/>
    <property type="match status" value="1"/>
</dbReference>
<keyword evidence="2" id="KW-0378">Hydrolase</keyword>
<sequence>MLQQQPNVQFSPLDVPFIQQVTNKAHQMESITENLAAQMKSSSFSPTMKVMIESTIKIMQNVTDNLVFLNNTDIFQEDFNKAIHTISTAYDSYLKSLTSITDVKKESSLLFKIKINLENFAQSIVIFSTVFDEIMTTNSKLKDQSAKELINTRIGLESALFNFAVTVEPTDEKPFFKSRFVELYKCYNDINKIQNNIAAIKSVCGTGKTLCLPIILLCRSLKEGMNVPFLLITQPSPKHVESKEKFFNQAISKYVTITSDPDGVREMINEYEKTLKIPKLVLAVLTPHNLLPLMYQLRMNKKFYPSTRIIVDEIHQRTFHSDVLIAKIAQFDQNLKAFPLNLNVILMSATISPAILKPYNGKLQVTTLIKYPQFEIIEKQPIIESNVQKINNEIVRDQTIMAIEDMANFESNIEEGHILCFLSGIGICTKLKNSVTSLLKNSEETKTRRKIVILQTTLKPNETIESYFERLREEYLVHEGIREGKNYKNEFLYIVPLVLSGLVEDAIYELAQNEFPGDLKKINKLICSTPMIESSFTIDRLSVVVDSGLFKETEFDRNTCLTTLTEKQTSKESMDQRKGRLGRTMKGLYISIHEPNNYVPYSQVPPVLRLDLSTNVLLMKDICIDFEKMNNLPTMPNQGNLQFALNTLKYIKAIDPTTMKITPFGHEILNYPFISIYYAAAILNFRESFPEGEKMFANFIAAYISTVVTMDTLLVQEDMSEKMSRFFKEDSDITTLINPLNILLRSDLTDNDKLRDLVESYGFSYAQFLVFKTHMQEITDLTFPGKTTADVINHIGGFVKKYEGITGLVDMFIPEIAKVFPKWKQIHTIRYKYVTGAGGFDSRPTIVFTGSQNLMFNGQRQRNAEVRISRRPGWNGIMIPTECYCFNISRNSNANMNYGRLVHRMSKSSTGAISSIECDKIALNPWFDVLLDTYFQDDDLNIQYFSNVVKTSNHSGRPIFEYRKFHYSNAGERVFISFIPNDERVKQIIIDGINKCLKLMPFTPRSILVFRNDVQAVVEITSIGTEFYDTSMSSFIPGDYLDRRKIDFCLNNIGELAKSNSSIRICALFTRETCQLKEYDQKKLYFINTNYRYSSNIESVISRRISCLRQMEHYQQQSERSLYYSASELTLFQFPSKFIHPALLYHQESLDCILNWFRINCKYAKVVKVIGHRLLMTQSDIFYLQQHLRNEKEKIKSEMNLNYVVTPISSQIYSKAYLEIREHPTWDYNKRFKVIITTKDEENEVKELIDKYKEEVENKEDGTLCCCYICDDPDDPVLTNYPITIYYQDGSTYTNKMCRDCLACNLQVATESFYSNGKIDQKALESISFKPAVIPSITSKETKDGLECWPQIPLGQMISALITNDDELSGLVSAWLHIVSEFSLRTQAKDQFTFCPDHPHHLFNLLNKGDKTYKCKVDNCKNVLCEFCMCWHDSKYICEEKKSGKGFTWKTKCPKCKAPTFKDGGCNHITCPCGCHWCYKCCAGFTTAEKCYEHLSQVHGGCFDYHFDD</sequence>
<dbReference type="Pfam" id="PF26200">
    <property type="entry name" value="Rcat_RNF216"/>
    <property type="match status" value="1"/>
</dbReference>
<dbReference type="SUPFAM" id="SSF57850">
    <property type="entry name" value="RING/U-box"/>
    <property type="match status" value="1"/>
</dbReference>
<gene>
    <name evidence="7" type="ORF">M9Y10_032191</name>
</gene>
<dbReference type="InterPro" id="IPR027417">
    <property type="entry name" value="P-loop_NTPase"/>
</dbReference>
<protein>
    <recommendedName>
        <fullName evidence="6">Helicase ATP-binding domain-containing protein</fullName>
    </recommendedName>
</protein>
<dbReference type="Proteomes" id="UP001470230">
    <property type="component" value="Unassembled WGS sequence"/>
</dbReference>
<keyword evidence="8" id="KW-1185">Reference proteome</keyword>
<evidence type="ECO:0000256" key="2">
    <source>
        <dbReference type="ARBA" id="ARBA00022801"/>
    </source>
</evidence>
<comment type="caution">
    <text evidence="7">The sequence shown here is derived from an EMBL/GenBank/DDBJ whole genome shotgun (WGS) entry which is preliminary data.</text>
</comment>
<proteinExistence type="predicted"/>
<evidence type="ECO:0000313" key="8">
    <source>
        <dbReference type="Proteomes" id="UP001470230"/>
    </source>
</evidence>
<evidence type="ECO:0000256" key="5">
    <source>
        <dbReference type="SAM" id="Coils"/>
    </source>
</evidence>
<dbReference type="PANTHER" id="PTHR18934:SF99">
    <property type="entry name" value="ATP-DEPENDENT RNA HELICASE DHX37-RELATED"/>
    <property type="match status" value="1"/>
</dbReference>
<keyword evidence="1" id="KW-0547">Nucleotide-binding</keyword>
<dbReference type="PROSITE" id="PS00028">
    <property type="entry name" value="ZINC_FINGER_C2H2_1"/>
    <property type="match status" value="1"/>
</dbReference>
<feature type="coiled-coil region" evidence="5">
    <location>
        <begin position="1235"/>
        <end position="1262"/>
    </location>
</feature>
<evidence type="ECO:0000313" key="7">
    <source>
        <dbReference type="EMBL" id="KAK8839260.1"/>
    </source>
</evidence>
<dbReference type="PROSITE" id="PS51192">
    <property type="entry name" value="HELICASE_ATP_BIND_1"/>
    <property type="match status" value="1"/>
</dbReference>
<feature type="domain" description="Helicase ATP-binding" evidence="6">
    <location>
        <begin position="189"/>
        <end position="369"/>
    </location>
</feature>
<dbReference type="PANTHER" id="PTHR18934">
    <property type="entry name" value="ATP-DEPENDENT RNA HELICASE"/>
    <property type="match status" value="1"/>
</dbReference>
<dbReference type="Gene3D" id="3.40.50.300">
    <property type="entry name" value="P-loop containing nucleotide triphosphate hydrolases"/>
    <property type="match status" value="2"/>
</dbReference>
<dbReference type="InterPro" id="IPR013087">
    <property type="entry name" value="Znf_C2H2_type"/>
</dbReference>
<reference evidence="7 8" key="1">
    <citation type="submission" date="2024-04" db="EMBL/GenBank/DDBJ databases">
        <title>Tritrichomonas musculus Genome.</title>
        <authorList>
            <person name="Alves-Ferreira E."/>
            <person name="Grigg M."/>
            <person name="Lorenzi H."/>
            <person name="Galac M."/>
        </authorList>
    </citation>
    <scope>NUCLEOTIDE SEQUENCE [LARGE SCALE GENOMIC DNA]</scope>
    <source>
        <strain evidence="7 8">EAF2021</strain>
    </source>
</reference>
<evidence type="ECO:0000256" key="1">
    <source>
        <dbReference type="ARBA" id="ARBA00022741"/>
    </source>
</evidence>
<dbReference type="EMBL" id="JAPFFF010000052">
    <property type="protein sequence ID" value="KAK8839260.1"/>
    <property type="molecule type" value="Genomic_DNA"/>
</dbReference>
<evidence type="ECO:0000256" key="4">
    <source>
        <dbReference type="ARBA" id="ARBA00022840"/>
    </source>
</evidence>
<accession>A0ABR2GZC7</accession>
<evidence type="ECO:0000256" key="3">
    <source>
        <dbReference type="ARBA" id="ARBA00022806"/>
    </source>
</evidence>